<keyword evidence="2" id="KW-0274">FAD</keyword>
<reference evidence="3 4" key="1">
    <citation type="submission" date="2018-04" db="EMBL/GenBank/DDBJ databases">
        <title>Cupriavidus necator CR12 genome sequencing and assembly.</title>
        <authorList>
            <person name="Ben Fekih I."/>
            <person name="Mazhar H.S."/>
            <person name="Bello S.K."/>
            <person name="Rensing C."/>
        </authorList>
    </citation>
    <scope>NUCLEOTIDE SEQUENCE [LARGE SCALE GENOMIC DNA]</scope>
    <source>
        <strain evidence="3 4">CR12</strain>
    </source>
</reference>
<comment type="caution">
    <text evidence="3">The sequence shown here is derived from an EMBL/GenBank/DDBJ whole genome shotgun (WGS) entry which is preliminary data.</text>
</comment>
<protein>
    <submittedName>
        <fullName evidence="3">Uncharacterized protein</fullName>
    </submittedName>
</protein>
<dbReference type="AlphaFoldDB" id="A0A367P908"/>
<organism evidence="3 4">
    <name type="scientific">Cupriavidus necator</name>
    <name type="common">Alcaligenes eutrophus</name>
    <name type="synonym">Ralstonia eutropha</name>
    <dbReference type="NCBI Taxonomy" id="106590"/>
    <lineage>
        <taxon>Bacteria</taxon>
        <taxon>Pseudomonadati</taxon>
        <taxon>Pseudomonadota</taxon>
        <taxon>Betaproteobacteria</taxon>
        <taxon>Burkholderiales</taxon>
        <taxon>Burkholderiaceae</taxon>
        <taxon>Cupriavidus</taxon>
    </lineage>
</organism>
<accession>A0A367P908</accession>
<gene>
    <name evidence="3" type="ORF">DDK22_36780</name>
</gene>
<dbReference type="EMBL" id="QDHA01000148">
    <property type="protein sequence ID" value="RCJ03546.1"/>
    <property type="molecule type" value="Genomic_DNA"/>
</dbReference>
<evidence type="ECO:0000313" key="3">
    <source>
        <dbReference type="EMBL" id="RCJ03546.1"/>
    </source>
</evidence>
<dbReference type="SUPFAM" id="SSF55103">
    <property type="entry name" value="FAD-linked oxidases, C-terminal domain"/>
    <property type="match status" value="1"/>
</dbReference>
<proteinExistence type="predicted"/>
<dbReference type="GO" id="GO:0003824">
    <property type="term" value="F:catalytic activity"/>
    <property type="evidence" value="ECO:0007669"/>
    <property type="project" value="InterPro"/>
</dbReference>
<dbReference type="InterPro" id="IPR016171">
    <property type="entry name" value="Vanillyl_alc_oxidase_C-sub2"/>
</dbReference>
<dbReference type="InterPro" id="IPR016164">
    <property type="entry name" value="FAD-linked_Oxase-like_C"/>
</dbReference>
<dbReference type="Proteomes" id="UP000253501">
    <property type="component" value="Unassembled WGS sequence"/>
</dbReference>
<dbReference type="GO" id="GO:0050660">
    <property type="term" value="F:flavin adenine dinucleotide binding"/>
    <property type="evidence" value="ECO:0007669"/>
    <property type="project" value="InterPro"/>
</dbReference>
<dbReference type="Gene3D" id="1.10.45.10">
    <property type="entry name" value="Vanillyl-alcohol Oxidase, Chain A, domain 4"/>
    <property type="match status" value="1"/>
</dbReference>
<evidence type="ECO:0000256" key="2">
    <source>
        <dbReference type="ARBA" id="ARBA00022827"/>
    </source>
</evidence>
<sequence length="19" mass="2049">MKQALDPEALMNPGKVSYG</sequence>
<evidence type="ECO:0000313" key="4">
    <source>
        <dbReference type="Proteomes" id="UP000253501"/>
    </source>
</evidence>
<keyword evidence="1" id="KW-0285">Flavoprotein</keyword>
<evidence type="ECO:0000256" key="1">
    <source>
        <dbReference type="ARBA" id="ARBA00022630"/>
    </source>
</evidence>
<name>A0A367P908_CUPNE</name>